<accession>A0ACA8DXV3</accession>
<sequence length="63" mass="7230">MFDSDDVKTLFSICSHVVPYSSLFRTKNLANKRLLTFGSELCSQVLRKYSSYLSYLTSPTRLT</sequence>
<organism evidence="1 2">
    <name type="scientific">Pseudoalteromonas agarivorans DSM 14585</name>
    <dbReference type="NCBI Taxonomy" id="1312369"/>
    <lineage>
        <taxon>Bacteria</taxon>
        <taxon>Pseudomonadati</taxon>
        <taxon>Pseudomonadota</taxon>
        <taxon>Gammaproteobacteria</taxon>
        <taxon>Alteromonadales</taxon>
        <taxon>Pseudoalteromonadaceae</taxon>
        <taxon>Pseudoalteromonas</taxon>
    </lineage>
</organism>
<gene>
    <name evidence="1" type="ORF">PAGA_a2298</name>
</gene>
<dbReference type="EMBL" id="CP011011">
    <property type="protein sequence ID" value="ATC82590.1"/>
    <property type="molecule type" value="Genomic_DNA"/>
</dbReference>
<reference evidence="1" key="1">
    <citation type="submission" date="2015-03" db="EMBL/GenBank/DDBJ databases">
        <authorList>
            <person name="Xie B.-B."/>
            <person name="Rong J.-C."/>
            <person name="Qin Q.-L."/>
            <person name="Zhang Y.-Z."/>
        </authorList>
    </citation>
    <scope>NUCLEOTIDE SEQUENCE</scope>
    <source>
        <strain evidence="1">DSM 14585</strain>
    </source>
</reference>
<protein>
    <submittedName>
        <fullName evidence="1">Uncharacterized protein</fullName>
    </submittedName>
</protein>
<keyword evidence="2" id="KW-1185">Reference proteome</keyword>
<evidence type="ECO:0000313" key="2">
    <source>
        <dbReference type="Proteomes" id="UP000217277"/>
    </source>
</evidence>
<proteinExistence type="predicted"/>
<evidence type="ECO:0000313" key="1">
    <source>
        <dbReference type="EMBL" id="ATC82590.1"/>
    </source>
</evidence>
<name>A0ACA8DXV3_9GAMM</name>
<dbReference type="Proteomes" id="UP000217277">
    <property type="component" value="Chromosome I"/>
</dbReference>